<feature type="transmembrane region" description="Helical" evidence="7">
    <location>
        <begin position="331"/>
        <end position="353"/>
    </location>
</feature>
<keyword evidence="7" id="KW-0472">Membrane</keyword>
<feature type="transmembrane region" description="Helical" evidence="7">
    <location>
        <begin position="262"/>
        <end position="280"/>
    </location>
</feature>
<feature type="transmembrane region" description="Helical" evidence="7">
    <location>
        <begin position="90"/>
        <end position="110"/>
    </location>
</feature>
<dbReference type="Gene3D" id="3.20.20.10">
    <property type="entry name" value="Alanine racemase"/>
    <property type="match status" value="1"/>
</dbReference>
<dbReference type="InterPro" id="IPR000821">
    <property type="entry name" value="Ala_racemase"/>
</dbReference>
<feature type="binding site" evidence="6">
    <location>
        <position position="497"/>
    </location>
    <ligand>
        <name>substrate</name>
    </ligand>
</feature>
<evidence type="ECO:0000256" key="3">
    <source>
        <dbReference type="ARBA" id="ARBA00007400"/>
    </source>
</evidence>
<evidence type="ECO:0000256" key="7">
    <source>
        <dbReference type="SAM" id="Phobius"/>
    </source>
</evidence>
<feature type="transmembrane region" description="Helical" evidence="7">
    <location>
        <begin position="229"/>
        <end position="247"/>
    </location>
</feature>
<dbReference type="Pfam" id="PF01168">
    <property type="entry name" value="Ala_racemase_N"/>
    <property type="match status" value="1"/>
</dbReference>
<feature type="domain" description="Alanine racemase C-terminal" evidence="8">
    <location>
        <begin position="609"/>
        <end position="738"/>
    </location>
</feature>
<feature type="transmembrane region" description="Helical" evidence="7">
    <location>
        <begin position="300"/>
        <end position="319"/>
    </location>
</feature>
<comment type="function">
    <text evidence="6">Catalyzes the interconversion of L-alanine and D-alanine. May also act on other amino acids.</text>
</comment>
<dbReference type="Pfam" id="PF01757">
    <property type="entry name" value="Acyl_transf_3"/>
    <property type="match status" value="1"/>
</dbReference>
<feature type="modified residue" description="N6-(pyridoxal phosphate)lysine" evidence="6">
    <location>
        <position position="403"/>
    </location>
</feature>
<dbReference type="PANTHER" id="PTHR30511:SF0">
    <property type="entry name" value="ALANINE RACEMASE, CATABOLIC-RELATED"/>
    <property type="match status" value="1"/>
</dbReference>
<comment type="pathway">
    <text evidence="6">Amino-acid biosynthesis; D-alanine biosynthesis; D-alanine from L-alanine: step 1/1.</text>
</comment>
<dbReference type="SMART" id="SM01005">
    <property type="entry name" value="Ala_racemase_C"/>
    <property type="match status" value="1"/>
</dbReference>
<dbReference type="GO" id="GO:0030378">
    <property type="term" value="F:serine racemase activity"/>
    <property type="evidence" value="ECO:0007669"/>
    <property type="project" value="UniProtKB-EC"/>
</dbReference>
<feature type="transmembrane region" description="Helical" evidence="7">
    <location>
        <begin position="130"/>
        <end position="149"/>
    </location>
</feature>
<dbReference type="Gene3D" id="2.40.37.10">
    <property type="entry name" value="Lyase, Ornithine Decarboxylase, Chain A, domain 1"/>
    <property type="match status" value="1"/>
</dbReference>
<dbReference type="HAMAP" id="MF_01201">
    <property type="entry name" value="Ala_racemase"/>
    <property type="match status" value="1"/>
</dbReference>
<feature type="transmembrane region" description="Helical" evidence="7">
    <location>
        <begin position="197"/>
        <end position="217"/>
    </location>
</feature>
<dbReference type="InterPro" id="IPR001608">
    <property type="entry name" value="Ala_racemase_N"/>
</dbReference>
<comment type="cofactor">
    <cofactor evidence="1 6">
        <name>pyridoxal 5'-phosphate</name>
        <dbReference type="ChEBI" id="CHEBI:597326"/>
    </cofactor>
</comment>
<comment type="similarity">
    <text evidence="3">Belongs to the acyltransferase 3 family.</text>
</comment>
<dbReference type="Pfam" id="PF00842">
    <property type="entry name" value="Ala_racemase_C"/>
    <property type="match status" value="1"/>
</dbReference>
<name>A0ABT9U7W1_PAEHA</name>
<accession>A0ABT9U7W1</accession>
<dbReference type="PANTHER" id="PTHR30511">
    <property type="entry name" value="ALANINE RACEMASE"/>
    <property type="match status" value="1"/>
</dbReference>
<dbReference type="EMBL" id="JAUSSU010000008">
    <property type="protein sequence ID" value="MDQ0114790.1"/>
    <property type="molecule type" value="Genomic_DNA"/>
</dbReference>
<comment type="subcellular location">
    <subcellularLocation>
        <location evidence="2">Membrane</location>
    </subcellularLocation>
</comment>
<dbReference type="NCBIfam" id="NF033131">
    <property type="entry name" value="vanT-G-Cterm"/>
    <property type="match status" value="1"/>
</dbReference>
<organism evidence="9 10">
    <name type="scientific">Paenibacillus harenae</name>
    <dbReference type="NCBI Taxonomy" id="306543"/>
    <lineage>
        <taxon>Bacteria</taxon>
        <taxon>Bacillati</taxon>
        <taxon>Bacillota</taxon>
        <taxon>Bacilli</taxon>
        <taxon>Bacillales</taxon>
        <taxon>Paenibacillaceae</taxon>
        <taxon>Paenibacillus</taxon>
    </lineage>
</organism>
<feature type="transmembrane region" description="Helical" evidence="7">
    <location>
        <begin position="156"/>
        <end position="177"/>
    </location>
</feature>
<dbReference type="RefSeq" id="WP_307206165.1">
    <property type="nucleotide sequence ID" value="NZ_JAUSSU010000008.1"/>
</dbReference>
<dbReference type="InterPro" id="IPR002656">
    <property type="entry name" value="Acyl_transf_3_dom"/>
</dbReference>
<dbReference type="EC" id="5.1.1.1" evidence="6"/>
<feature type="binding site" evidence="6">
    <location>
        <position position="679"/>
    </location>
    <ligand>
        <name>substrate</name>
    </ligand>
</feature>
<dbReference type="PROSITE" id="PS00395">
    <property type="entry name" value="ALANINE_RACEMASE"/>
    <property type="match status" value="1"/>
</dbReference>
<feature type="active site" description="Proton acceptor; specific for L-alanine" evidence="6">
    <location>
        <position position="630"/>
    </location>
</feature>
<dbReference type="InterPro" id="IPR020622">
    <property type="entry name" value="Ala_racemase_pyridoxalP-BS"/>
</dbReference>
<dbReference type="InterPro" id="IPR011079">
    <property type="entry name" value="Ala_racemase_C"/>
</dbReference>
<evidence type="ECO:0000256" key="1">
    <source>
        <dbReference type="ARBA" id="ARBA00001933"/>
    </source>
</evidence>
<keyword evidence="7" id="KW-0812">Transmembrane</keyword>
<sequence>MIASQRGRAGVNIDGFKLVAALLVIAVHTGPLMTFSPLADFLLTGIIARLAVPFFFIASGYFLFRKAMNDYVSSLGWKPLHRFAFKTAKLYGIAIMIYIPLNLYTGYFTAAEGFSPGRFVRDLVFNGTFYHLWYLPASILGMYIAYALYRSLSLKATLTAASLLYMVGLFGDSYYGLTASNDTLSRVYDGMFAVFDYTRNGVFFTPLYFALGALAAHQAVRHADGGRGLSFKANFAGFAVSMGLLFAEGMTLRGLEWPRHDSMYLLLAPSVYFLFQCLLIGKNRLGISKSAGLYMRQLSAWIYILHPALIVAVRFAAKATGLADVFVANSLVHYLAVSVLSVAVSMLVVYAGARRRRRDAVNHEVHAVKHRAWAEISLTNVRHNLSELKRVLPGSYAVIAVVKANAYGHGSVRVSQHLSALGVKQFAVADIEEAIALRNQGVRGDILILGYTSPSRAGDLKRFKLTQTLVSAEYGRQLDACGKRLRVHVKIDTGMNRLGVLHDDMDRLLDCYKLERLTVTGTFSHLSVSDSRKPEHITFTHKQLQRFDHALAVIRAAGFDPGVVHMQSSYGILNYPSREYDAARPGIALYGVMSNEDDALRSQVDLRPALSLKATVTQVKAVEAYNPVGYGHSYVPERDVRIATISIGYADGIPRELSVHGGYVLIHGQRAPIKGIICMDQMIVDVTHIKDVQQGDTSTIIGQDGSELITAGQLAKRCGTLTNEILSRLGSRIVRVYTQGG</sequence>
<evidence type="ECO:0000313" key="9">
    <source>
        <dbReference type="EMBL" id="MDQ0114790.1"/>
    </source>
</evidence>
<evidence type="ECO:0000259" key="8">
    <source>
        <dbReference type="SMART" id="SM01005"/>
    </source>
</evidence>
<gene>
    <name evidence="9" type="ORF">J2T15_004246</name>
</gene>
<dbReference type="GO" id="GO:0008784">
    <property type="term" value="F:alanine racemase activity"/>
    <property type="evidence" value="ECO:0007669"/>
    <property type="project" value="UniProtKB-EC"/>
</dbReference>
<keyword evidence="4 6" id="KW-0663">Pyridoxal phosphate</keyword>
<comment type="similarity">
    <text evidence="6">Belongs to the alanine racemase family.</text>
</comment>
<keyword evidence="5 6" id="KW-0413">Isomerase</keyword>
<dbReference type="InterPro" id="IPR009006">
    <property type="entry name" value="Ala_racemase/Decarboxylase_C"/>
</dbReference>
<evidence type="ECO:0000256" key="6">
    <source>
        <dbReference type="HAMAP-Rule" id="MF_01201"/>
    </source>
</evidence>
<feature type="active site" description="Proton acceptor; specific for D-alanine" evidence="6">
    <location>
        <position position="403"/>
    </location>
</feature>
<evidence type="ECO:0000313" key="10">
    <source>
        <dbReference type="Proteomes" id="UP001229346"/>
    </source>
</evidence>
<dbReference type="SUPFAM" id="SSF50621">
    <property type="entry name" value="Alanine racemase C-terminal domain-like"/>
    <property type="match status" value="1"/>
</dbReference>
<feature type="transmembrane region" description="Helical" evidence="7">
    <location>
        <begin position="15"/>
        <end position="35"/>
    </location>
</feature>
<feature type="transmembrane region" description="Helical" evidence="7">
    <location>
        <begin position="41"/>
        <end position="64"/>
    </location>
</feature>
<comment type="caution">
    <text evidence="9">The sequence shown here is derived from an EMBL/GenBank/DDBJ whole genome shotgun (WGS) entry which is preliminary data.</text>
</comment>
<comment type="catalytic activity">
    <reaction evidence="6">
        <text>L-alanine = D-alanine</text>
        <dbReference type="Rhea" id="RHEA:20249"/>
        <dbReference type="ChEBI" id="CHEBI:57416"/>
        <dbReference type="ChEBI" id="CHEBI:57972"/>
        <dbReference type="EC" id="5.1.1.1"/>
    </reaction>
</comment>
<dbReference type="PRINTS" id="PR00992">
    <property type="entry name" value="ALARACEMASE"/>
</dbReference>
<reference evidence="9 10" key="1">
    <citation type="submission" date="2023-07" db="EMBL/GenBank/DDBJ databases">
        <title>Sorghum-associated microbial communities from plants grown in Nebraska, USA.</title>
        <authorList>
            <person name="Schachtman D."/>
        </authorList>
    </citation>
    <scope>NUCLEOTIDE SEQUENCE [LARGE SCALE GENOMIC DNA]</scope>
    <source>
        <strain evidence="9 10">CC482</strain>
    </source>
</reference>
<dbReference type="NCBIfam" id="TIGR00492">
    <property type="entry name" value="alr"/>
    <property type="match status" value="1"/>
</dbReference>
<keyword evidence="10" id="KW-1185">Reference proteome</keyword>
<evidence type="ECO:0000256" key="2">
    <source>
        <dbReference type="ARBA" id="ARBA00004370"/>
    </source>
</evidence>
<dbReference type="SUPFAM" id="SSF51419">
    <property type="entry name" value="PLP-binding barrel"/>
    <property type="match status" value="1"/>
</dbReference>
<dbReference type="Proteomes" id="UP001229346">
    <property type="component" value="Unassembled WGS sequence"/>
</dbReference>
<keyword evidence="7" id="KW-1133">Transmembrane helix</keyword>
<dbReference type="InterPro" id="IPR029066">
    <property type="entry name" value="PLP-binding_barrel"/>
</dbReference>
<protein>
    <recommendedName>
        <fullName evidence="6">Alanine racemase</fullName>
        <ecNumber evidence="6">5.1.1.1</ecNumber>
    </recommendedName>
</protein>
<evidence type="ECO:0000256" key="5">
    <source>
        <dbReference type="ARBA" id="ARBA00023235"/>
    </source>
</evidence>
<evidence type="ECO:0000256" key="4">
    <source>
        <dbReference type="ARBA" id="ARBA00022898"/>
    </source>
</evidence>
<proteinExistence type="inferred from homology"/>